<dbReference type="WBParaSite" id="PSU_v2.g19214.t1">
    <property type="protein sequence ID" value="PSU_v2.g19214.t1"/>
    <property type="gene ID" value="PSU_v2.g19214"/>
</dbReference>
<proteinExistence type="predicted"/>
<keyword evidence="2" id="KW-1185">Reference proteome</keyword>
<evidence type="ECO:0000313" key="2">
    <source>
        <dbReference type="Proteomes" id="UP000887577"/>
    </source>
</evidence>
<feature type="region of interest" description="Disordered" evidence="1">
    <location>
        <begin position="282"/>
        <end position="320"/>
    </location>
</feature>
<dbReference type="AlphaFoldDB" id="A0A914YIT2"/>
<organism evidence="2 3">
    <name type="scientific">Panagrolaimus superbus</name>
    <dbReference type="NCBI Taxonomy" id="310955"/>
    <lineage>
        <taxon>Eukaryota</taxon>
        <taxon>Metazoa</taxon>
        <taxon>Ecdysozoa</taxon>
        <taxon>Nematoda</taxon>
        <taxon>Chromadorea</taxon>
        <taxon>Rhabditida</taxon>
        <taxon>Tylenchina</taxon>
        <taxon>Panagrolaimomorpha</taxon>
        <taxon>Panagrolaimoidea</taxon>
        <taxon>Panagrolaimidae</taxon>
        <taxon>Panagrolaimus</taxon>
    </lineage>
</organism>
<reference evidence="3" key="1">
    <citation type="submission" date="2022-11" db="UniProtKB">
        <authorList>
            <consortium name="WormBaseParasite"/>
        </authorList>
    </citation>
    <scope>IDENTIFICATION</scope>
</reference>
<sequence length="320" mass="37268">MVGKSKILKNSLVECVYVSTVQPVEYSCLSSLVSSFSPHSSLDEACKNFGFYSFNEYLRRNHKLFDSFLTLFVCKNPDVKDNENPFILYYYNTEGEKNSKFRSNFVEHQSVDLLRVGISYKESIFFESHNSLKIIDRRKEFVQLVEYCQTQGRINAGEMVPLDKIKQAFRQKYGNEELSNKMETWFPNRGSGIENIVQKVLFEDLNFTLSDQTNRKEIEFRLKEGWTEKNFDQHKRDLQGIKDKIECGLSLKNPTETAEDSKYNDMDAMHRFLSVPSQKPSGIFGCSSDEEDLRVENQPFKEGSTRKPYNGIKTTQRKKE</sequence>
<name>A0A914YIT2_9BILA</name>
<evidence type="ECO:0000313" key="3">
    <source>
        <dbReference type="WBParaSite" id="PSU_v2.g19214.t1"/>
    </source>
</evidence>
<dbReference type="Proteomes" id="UP000887577">
    <property type="component" value="Unplaced"/>
</dbReference>
<evidence type="ECO:0000256" key="1">
    <source>
        <dbReference type="SAM" id="MobiDB-lite"/>
    </source>
</evidence>
<accession>A0A914YIT2</accession>
<protein>
    <submittedName>
        <fullName evidence="3">Uncharacterized protein</fullName>
    </submittedName>
</protein>